<dbReference type="GO" id="GO:0032259">
    <property type="term" value="P:methylation"/>
    <property type="evidence" value="ECO:0007669"/>
    <property type="project" value="UniProtKB-KW"/>
</dbReference>
<dbReference type="Pfam" id="PF00588">
    <property type="entry name" value="SpoU_methylase"/>
    <property type="match status" value="1"/>
</dbReference>
<reference evidence="6 7" key="1">
    <citation type="submission" date="2022-10" db="EMBL/GenBank/DDBJ databases">
        <title>Aestuariibacter sp. AA17 isolated from Montipora capitata coral fragment.</title>
        <authorList>
            <person name="Emsley S.A."/>
            <person name="Pfannmuller K.M."/>
            <person name="Loughran R.M."/>
            <person name="Shlafstein M."/>
            <person name="Papke E."/>
            <person name="Saw J.H."/>
            <person name="Ushijima B."/>
            <person name="Videau P."/>
        </authorList>
    </citation>
    <scope>NUCLEOTIDE SEQUENCE [LARGE SCALE GENOMIC DNA]</scope>
    <source>
        <strain evidence="6 7">AA17</strain>
    </source>
</reference>
<evidence type="ECO:0000313" key="7">
    <source>
        <dbReference type="Proteomes" id="UP001652504"/>
    </source>
</evidence>
<evidence type="ECO:0000259" key="5">
    <source>
        <dbReference type="Pfam" id="PF00588"/>
    </source>
</evidence>
<comment type="similarity">
    <text evidence="1">Belongs to the class IV-like SAM-binding methyltransferase superfamily. RNA methyltransferase TrmH family.</text>
</comment>
<dbReference type="InterPro" id="IPR001537">
    <property type="entry name" value="SpoU_MeTrfase"/>
</dbReference>
<proteinExistence type="inferred from homology"/>
<dbReference type="Proteomes" id="UP001652504">
    <property type="component" value="Unassembled WGS sequence"/>
</dbReference>
<sequence>MLNQVTLGVINPKSASNMGSILRACGCYGVSSVFYTGQRYGYAKQFATDTKNASQSIPTIGCADLKEMRPKGARVVAVELIEGATPLPHFEHPDNAFYLFGPEDGSISQQVLDWCDDVVYVPTKGCMNLAATVNVLLYDRLAKRPDTVYSDEHIVANRDTNNRAKHTKNNN</sequence>
<evidence type="ECO:0000256" key="3">
    <source>
        <dbReference type="ARBA" id="ARBA00022679"/>
    </source>
</evidence>
<evidence type="ECO:0000256" key="2">
    <source>
        <dbReference type="ARBA" id="ARBA00022603"/>
    </source>
</evidence>
<dbReference type="EMBL" id="JAOWKX010000002">
    <property type="protein sequence ID" value="MCV2883922.1"/>
    <property type="molecule type" value="Genomic_DNA"/>
</dbReference>
<dbReference type="Gene3D" id="3.40.1280.10">
    <property type="match status" value="1"/>
</dbReference>
<comment type="caution">
    <text evidence="6">The sequence shown here is derived from an EMBL/GenBank/DDBJ whole genome shotgun (WGS) entry which is preliminary data.</text>
</comment>
<dbReference type="PANTHER" id="PTHR42786:SF6">
    <property type="entry name" value="TRNA_RRNA METHYLTRANSFERASE SPOU TYPE DOMAIN-CONTAINING PROTEIN"/>
    <property type="match status" value="1"/>
</dbReference>
<dbReference type="GO" id="GO:0008168">
    <property type="term" value="F:methyltransferase activity"/>
    <property type="evidence" value="ECO:0007669"/>
    <property type="project" value="UniProtKB-KW"/>
</dbReference>
<dbReference type="CDD" id="cd18098">
    <property type="entry name" value="SpoU-like"/>
    <property type="match status" value="1"/>
</dbReference>
<evidence type="ECO:0000313" key="6">
    <source>
        <dbReference type="EMBL" id="MCV2883922.1"/>
    </source>
</evidence>
<name>A0ABT3A5Q5_9ALTE</name>
<accession>A0ABT3A5Q5</accession>
<organism evidence="6 7">
    <name type="scientific">Fluctibacter corallii</name>
    <dbReference type="NCBI Taxonomy" id="2984329"/>
    <lineage>
        <taxon>Bacteria</taxon>
        <taxon>Pseudomonadati</taxon>
        <taxon>Pseudomonadota</taxon>
        <taxon>Gammaproteobacteria</taxon>
        <taxon>Alteromonadales</taxon>
        <taxon>Alteromonadaceae</taxon>
        <taxon>Fluctibacter</taxon>
    </lineage>
</organism>
<dbReference type="InterPro" id="IPR029026">
    <property type="entry name" value="tRNA_m1G_MTases_N"/>
</dbReference>
<dbReference type="PANTHER" id="PTHR42786">
    <property type="entry name" value="TRNA/RRNA METHYLTRANSFERASE"/>
    <property type="match status" value="1"/>
</dbReference>
<keyword evidence="4" id="KW-0949">S-adenosyl-L-methionine</keyword>
<gene>
    <name evidence="6" type="ORF">OE749_04355</name>
</gene>
<keyword evidence="7" id="KW-1185">Reference proteome</keyword>
<dbReference type="SUPFAM" id="SSF75217">
    <property type="entry name" value="alpha/beta knot"/>
    <property type="match status" value="1"/>
</dbReference>
<dbReference type="InterPro" id="IPR029028">
    <property type="entry name" value="Alpha/beta_knot_MTases"/>
</dbReference>
<keyword evidence="3" id="KW-0808">Transferase</keyword>
<dbReference type="InterPro" id="IPR004384">
    <property type="entry name" value="RNA_MeTrfase_TrmJ/LasT"/>
</dbReference>
<evidence type="ECO:0000256" key="4">
    <source>
        <dbReference type="ARBA" id="ARBA00022691"/>
    </source>
</evidence>
<keyword evidence="2 6" id="KW-0489">Methyltransferase</keyword>
<protein>
    <submittedName>
        <fullName evidence="6">RNA methyltransferase</fullName>
    </submittedName>
</protein>
<feature type="domain" description="tRNA/rRNA methyltransferase SpoU type" evidence="5">
    <location>
        <begin position="6"/>
        <end position="138"/>
    </location>
</feature>
<dbReference type="RefSeq" id="WP_263711134.1">
    <property type="nucleotide sequence ID" value="NZ_JAOWKX010000002.1"/>
</dbReference>
<evidence type="ECO:0000256" key="1">
    <source>
        <dbReference type="ARBA" id="ARBA00007228"/>
    </source>
</evidence>